<dbReference type="InterPro" id="IPR037185">
    <property type="entry name" value="EmrE-like"/>
</dbReference>
<name>A0A6V8N8S1_9BACT</name>
<keyword evidence="4" id="KW-1185">Reference proteome</keyword>
<feature type="transmembrane region" description="Helical" evidence="1">
    <location>
        <begin position="120"/>
        <end position="140"/>
    </location>
</feature>
<sequence length="161" mass="17003">MWNYVTQALTALVSFAMMVMLMTAAVKRGVSVPFAMFVLSLVLVVSFGAWSSSEWGMLSIWKTAVPLLIGAGLCSVLGNWAMFLATSSGANAGYALAIIGCQSALVLVLSYWFLGGELHWLRLVGIVICMVGVLIISWPLPAALSKNTSLADGSASGLEKP</sequence>
<dbReference type="GO" id="GO:0016020">
    <property type="term" value="C:membrane"/>
    <property type="evidence" value="ECO:0007669"/>
    <property type="project" value="InterPro"/>
</dbReference>
<gene>
    <name evidence="3" type="ORF">GMLC_25470</name>
</gene>
<protein>
    <recommendedName>
        <fullName evidence="2">EamA domain-containing protein</fullName>
    </recommendedName>
</protein>
<evidence type="ECO:0000313" key="3">
    <source>
        <dbReference type="EMBL" id="GFO68968.1"/>
    </source>
</evidence>
<dbReference type="AlphaFoldDB" id="A0A6V8N8S1"/>
<keyword evidence="1" id="KW-0812">Transmembrane</keyword>
<organism evidence="3 4">
    <name type="scientific">Geomonas limicola</name>
    <dbReference type="NCBI Taxonomy" id="2740186"/>
    <lineage>
        <taxon>Bacteria</taxon>
        <taxon>Pseudomonadati</taxon>
        <taxon>Thermodesulfobacteriota</taxon>
        <taxon>Desulfuromonadia</taxon>
        <taxon>Geobacterales</taxon>
        <taxon>Geobacteraceae</taxon>
        <taxon>Geomonas</taxon>
    </lineage>
</organism>
<dbReference type="RefSeq" id="WP_183361527.1">
    <property type="nucleotide sequence ID" value="NZ_BLXZ01000005.1"/>
</dbReference>
<dbReference type="Proteomes" id="UP000587586">
    <property type="component" value="Unassembled WGS sequence"/>
</dbReference>
<dbReference type="EMBL" id="BLXZ01000005">
    <property type="protein sequence ID" value="GFO68968.1"/>
    <property type="molecule type" value="Genomic_DNA"/>
</dbReference>
<evidence type="ECO:0000256" key="1">
    <source>
        <dbReference type="SAM" id="Phobius"/>
    </source>
</evidence>
<dbReference type="Pfam" id="PF00892">
    <property type="entry name" value="EamA"/>
    <property type="match status" value="1"/>
</dbReference>
<accession>A0A6V8N8S1</accession>
<reference evidence="4" key="1">
    <citation type="submission" date="2020-06" db="EMBL/GenBank/DDBJ databases">
        <title>Draft genomic sequecing of Geomonas sp. Red745.</title>
        <authorList>
            <person name="Itoh H."/>
            <person name="Xu Z.X."/>
            <person name="Ushijima N."/>
            <person name="Masuda Y."/>
            <person name="Shiratori Y."/>
            <person name="Senoo K."/>
        </authorList>
    </citation>
    <scope>NUCLEOTIDE SEQUENCE [LARGE SCALE GENOMIC DNA]</scope>
    <source>
        <strain evidence="4">Red745</strain>
    </source>
</reference>
<evidence type="ECO:0000259" key="2">
    <source>
        <dbReference type="Pfam" id="PF00892"/>
    </source>
</evidence>
<feature type="domain" description="EamA" evidence="2">
    <location>
        <begin position="6"/>
        <end position="137"/>
    </location>
</feature>
<feature type="transmembrane region" description="Helical" evidence="1">
    <location>
        <begin position="6"/>
        <end position="25"/>
    </location>
</feature>
<feature type="transmembrane region" description="Helical" evidence="1">
    <location>
        <begin position="64"/>
        <end position="85"/>
    </location>
</feature>
<keyword evidence="1" id="KW-0472">Membrane</keyword>
<dbReference type="Gene3D" id="1.10.3730.20">
    <property type="match status" value="1"/>
</dbReference>
<evidence type="ECO:0000313" key="4">
    <source>
        <dbReference type="Proteomes" id="UP000587586"/>
    </source>
</evidence>
<dbReference type="SUPFAM" id="SSF103481">
    <property type="entry name" value="Multidrug resistance efflux transporter EmrE"/>
    <property type="match status" value="1"/>
</dbReference>
<dbReference type="InterPro" id="IPR000620">
    <property type="entry name" value="EamA_dom"/>
</dbReference>
<feature type="transmembrane region" description="Helical" evidence="1">
    <location>
        <begin position="92"/>
        <end position="114"/>
    </location>
</feature>
<keyword evidence="1" id="KW-1133">Transmembrane helix</keyword>
<proteinExistence type="predicted"/>
<feature type="transmembrane region" description="Helical" evidence="1">
    <location>
        <begin position="32"/>
        <end position="52"/>
    </location>
</feature>
<comment type="caution">
    <text evidence="3">The sequence shown here is derived from an EMBL/GenBank/DDBJ whole genome shotgun (WGS) entry which is preliminary data.</text>
</comment>